<dbReference type="RefSeq" id="WP_202827992.1">
    <property type="nucleotide sequence ID" value="NZ_JAEUXJ010000013.1"/>
</dbReference>
<dbReference type="PANTHER" id="PTHR30427">
    <property type="entry name" value="TRANSCRIPTIONAL ACTIVATOR PROTEIN LYSR"/>
    <property type="match status" value="1"/>
</dbReference>
<comment type="caution">
    <text evidence="6">The sequence shown here is derived from an EMBL/GenBank/DDBJ whole genome shotgun (WGS) entry which is preliminary data.</text>
</comment>
<protein>
    <submittedName>
        <fullName evidence="6">LysR family transcriptional regulator</fullName>
    </submittedName>
</protein>
<organism evidence="6 7">
    <name type="scientific">Belnapia mucosa</name>
    <dbReference type="NCBI Taxonomy" id="2804532"/>
    <lineage>
        <taxon>Bacteria</taxon>
        <taxon>Pseudomonadati</taxon>
        <taxon>Pseudomonadota</taxon>
        <taxon>Alphaproteobacteria</taxon>
        <taxon>Acetobacterales</taxon>
        <taxon>Roseomonadaceae</taxon>
        <taxon>Belnapia</taxon>
    </lineage>
</organism>
<evidence type="ECO:0000256" key="2">
    <source>
        <dbReference type="ARBA" id="ARBA00023015"/>
    </source>
</evidence>
<dbReference type="InterPro" id="IPR000847">
    <property type="entry name" value="LysR_HTH_N"/>
</dbReference>
<evidence type="ECO:0000256" key="4">
    <source>
        <dbReference type="ARBA" id="ARBA00023163"/>
    </source>
</evidence>
<dbReference type="Proteomes" id="UP000606490">
    <property type="component" value="Unassembled WGS sequence"/>
</dbReference>
<keyword evidence="7" id="KW-1185">Reference proteome</keyword>
<dbReference type="SUPFAM" id="SSF53850">
    <property type="entry name" value="Periplasmic binding protein-like II"/>
    <property type="match status" value="1"/>
</dbReference>
<dbReference type="SUPFAM" id="SSF46785">
    <property type="entry name" value="Winged helix' DNA-binding domain"/>
    <property type="match status" value="1"/>
</dbReference>
<dbReference type="PRINTS" id="PR00039">
    <property type="entry name" value="HTHLYSR"/>
</dbReference>
<feature type="domain" description="HTH lysR-type" evidence="5">
    <location>
        <begin position="2"/>
        <end position="59"/>
    </location>
</feature>
<accession>A0ABS1V999</accession>
<evidence type="ECO:0000256" key="3">
    <source>
        <dbReference type="ARBA" id="ARBA00023125"/>
    </source>
</evidence>
<dbReference type="EMBL" id="JAEUXJ010000013">
    <property type="protein sequence ID" value="MBL6458245.1"/>
    <property type="molecule type" value="Genomic_DNA"/>
</dbReference>
<proteinExistence type="inferred from homology"/>
<name>A0ABS1V999_9PROT</name>
<reference evidence="6 7" key="1">
    <citation type="submission" date="2021-01" db="EMBL/GenBank/DDBJ databases">
        <title>Belnapia mucosa sp. nov. and Belnapia arida sp. nov., isolated from the Tabernas Desert (Almeria, Spain).</title>
        <authorList>
            <person name="Molina-Menor E."/>
            <person name="Vidal-Verdu A."/>
            <person name="Calonge A."/>
            <person name="Satari L."/>
            <person name="Pereto Magraner J."/>
            <person name="Porcar Miralles M."/>
        </authorList>
    </citation>
    <scope>NUCLEOTIDE SEQUENCE [LARGE SCALE GENOMIC DNA]</scope>
    <source>
        <strain evidence="6 7">T6</strain>
    </source>
</reference>
<dbReference type="Pfam" id="PF00126">
    <property type="entry name" value="HTH_1"/>
    <property type="match status" value="1"/>
</dbReference>
<dbReference type="Gene3D" id="3.40.190.290">
    <property type="match status" value="1"/>
</dbReference>
<dbReference type="Gene3D" id="1.10.10.10">
    <property type="entry name" value="Winged helix-like DNA-binding domain superfamily/Winged helix DNA-binding domain"/>
    <property type="match status" value="1"/>
</dbReference>
<sequence>MLNPRSLEALRAFVEGGSVSEAAARLGRTQPQVGRLLAALEAELGFPLFDRRNRRLALTAEGARFYAQVERILAGHAGLERLAGDIRAGRQDSHLRVLVAPQSIGALLGDPLARMVAEMPGFTATIETRVRLDIESWLGQEAFDLGLTVLPLAHPAVEVEEFCRAEAVVVMRQGHPLSRRASLSLADLAGQDLVMTHPRSLIRQQVDQLFRDAGMTPRVRLETGSGAVACQLAAMGLGLAVADPFVALSSGAAGLAMRRFRPSIALPYGLLFPVWQPRSRTVAAFAALVASSGRRQVAALSRRLGRVRSG</sequence>
<dbReference type="PANTHER" id="PTHR30427:SF1">
    <property type="entry name" value="TRANSCRIPTIONAL ACTIVATOR PROTEIN LYSR"/>
    <property type="match status" value="1"/>
</dbReference>
<evidence type="ECO:0000313" key="6">
    <source>
        <dbReference type="EMBL" id="MBL6458245.1"/>
    </source>
</evidence>
<evidence type="ECO:0000259" key="5">
    <source>
        <dbReference type="PROSITE" id="PS50931"/>
    </source>
</evidence>
<dbReference type="InterPro" id="IPR005119">
    <property type="entry name" value="LysR_subst-bd"/>
</dbReference>
<keyword evidence="3" id="KW-0238">DNA-binding</keyword>
<keyword evidence="4" id="KW-0804">Transcription</keyword>
<dbReference type="Pfam" id="PF03466">
    <property type="entry name" value="LysR_substrate"/>
    <property type="match status" value="1"/>
</dbReference>
<keyword evidence="2" id="KW-0805">Transcription regulation</keyword>
<evidence type="ECO:0000256" key="1">
    <source>
        <dbReference type="ARBA" id="ARBA00009437"/>
    </source>
</evidence>
<dbReference type="PROSITE" id="PS50931">
    <property type="entry name" value="HTH_LYSR"/>
    <property type="match status" value="1"/>
</dbReference>
<dbReference type="InterPro" id="IPR036390">
    <property type="entry name" value="WH_DNA-bd_sf"/>
</dbReference>
<evidence type="ECO:0000313" key="7">
    <source>
        <dbReference type="Proteomes" id="UP000606490"/>
    </source>
</evidence>
<dbReference type="InterPro" id="IPR036388">
    <property type="entry name" value="WH-like_DNA-bd_sf"/>
</dbReference>
<gene>
    <name evidence="6" type="ORF">JMJ55_23180</name>
</gene>
<comment type="similarity">
    <text evidence="1">Belongs to the LysR transcriptional regulatory family.</text>
</comment>